<organism evidence="13 14">
    <name type="scientific">Cryptotermes secundus</name>
    <dbReference type="NCBI Taxonomy" id="105785"/>
    <lineage>
        <taxon>Eukaryota</taxon>
        <taxon>Metazoa</taxon>
        <taxon>Ecdysozoa</taxon>
        <taxon>Arthropoda</taxon>
        <taxon>Hexapoda</taxon>
        <taxon>Insecta</taxon>
        <taxon>Pterygota</taxon>
        <taxon>Neoptera</taxon>
        <taxon>Polyneoptera</taxon>
        <taxon>Dictyoptera</taxon>
        <taxon>Blattodea</taxon>
        <taxon>Blattoidea</taxon>
        <taxon>Termitoidae</taxon>
        <taxon>Kalotermitidae</taxon>
        <taxon>Cryptotermitinae</taxon>
        <taxon>Cryptotermes</taxon>
    </lineage>
</organism>
<feature type="transmembrane region" description="Helical" evidence="12">
    <location>
        <begin position="26"/>
        <end position="48"/>
    </location>
</feature>
<evidence type="ECO:0000313" key="13">
    <source>
        <dbReference type="EMBL" id="PNF15716.1"/>
    </source>
</evidence>
<dbReference type="STRING" id="105785.A0A2J7PHA1"/>
<keyword evidence="3 12" id="KW-0813">Transport</keyword>
<dbReference type="InterPro" id="IPR000990">
    <property type="entry name" value="Innexin"/>
</dbReference>
<evidence type="ECO:0000256" key="12">
    <source>
        <dbReference type="RuleBase" id="RU010713"/>
    </source>
</evidence>
<evidence type="ECO:0000256" key="11">
    <source>
        <dbReference type="ARBA" id="ARBA00023303"/>
    </source>
</evidence>
<sequence>MWDLVKGVATAFKARRVNTDSTIFKLHYQATFCTILVFTVILAANQYVGKPIRCLHQLSGQPDEVLDTFCWIHSTYTVTSAFLKKVGVEVPFPGVSGTRGSADDIKVYRFYQWVSFCLVFQELHTQEFLDASKGYKSGVERGDHGVDPPLLTRLS</sequence>
<keyword evidence="10 12" id="KW-0472">Membrane</keyword>
<comment type="function">
    <text evidence="12">Structural component of the gap junctions.</text>
</comment>
<evidence type="ECO:0000256" key="8">
    <source>
        <dbReference type="ARBA" id="ARBA00022989"/>
    </source>
</evidence>
<dbReference type="Pfam" id="PF00876">
    <property type="entry name" value="Innexin"/>
    <property type="match status" value="1"/>
</dbReference>
<evidence type="ECO:0000256" key="2">
    <source>
        <dbReference type="ARBA" id="ARBA00004651"/>
    </source>
</evidence>
<dbReference type="InParanoid" id="A0A2J7PHA1"/>
<accession>A0A2J7PHA1</accession>
<dbReference type="EMBL" id="NEVH01025142">
    <property type="protein sequence ID" value="PNF15716.1"/>
    <property type="molecule type" value="Genomic_DNA"/>
</dbReference>
<dbReference type="GO" id="GO:0005886">
    <property type="term" value="C:plasma membrane"/>
    <property type="evidence" value="ECO:0007669"/>
    <property type="project" value="UniProtKB-SubCell"/>
</dbReference>
<keyword evidence="9 12" id="KW-0406">Ion transport</keyword>
<comment type="similarity">
    <text evidence="12">Belongs to the pannexin family.</text>
</comment>
<evidence type="ECO:0000256" key="3">
    <source>
        <dbReference type="ARBA" id="ARBA00022448"/>
    </source>
</evidence>
<evidence type="ECO:0000256" key="10">
    <source>
        <dbReference type="ARBA" id="ARBA00023136"/>
    </source>
</evidence>
<dbReference type="PANTHER" id="PTHR11893">
    <property type="entry name" value="INNEXIN"/>
    <property type="match status" value="1"/>
</dbReference>
<comment type="subcellular location">
    <subcellularLocation>
        <location evidence="1">Cell junction</location>
        <location evidence="1">Gap junction</location>
    </subcellularLocation>
    <subcellularLocation>
        <location evidence="2 12">Cell membrane</location>
        <topology evidence="2 12">Multi-pass membrane protein</topology>
    </subcellularLocation>
</comment>
<keyword evidence="7" id="KW-0965">Cell junction</keyword>
<evidence type="ECO:0000313" key="14">
    <source>
        <dbReference type="Proteomes" id="UP000235965"/>
    </source>
</evidence>
<reference evidence="13 14" key="1">
    <citation type="submission" date="2017-12" db="EMBL/GenBank/DDBJ databases">
        <title>Hemimetabolous genomes reveal molecular basis of termite eusociality.</title>
        <authorList>
            <person name="Harrison M.C."/>
            <person name="Jongepier E."/>
            <person name="Robertson H.M."/>
            <person name="Arning N."/>
            <person name="Bitard-Feildel T."/>
            <person name="Chao H."/>
            <person name="Childers C.P."/>
            <person name="Dinh H."/>
            <person name="Doddapaneni H."/>
            <person name="Dugan S."/>
            <person name="Gowin J."/>
            <person name="Greiner C."/>
            <person name="Han Y."/>
            <person name="Hu H."/>
            <person name="Hughes D.S.T."/>
            <person name="Huylmans A.-K."/>
            <person name="Kemena C."/>
            <person name="Kremer L.P.M."/>
            <person name="Lee S.L."/>
            <person name="Lopez-Ezquerra A."/>
            <person name="Mallet L."/>
            <person name="Monroy-Kuhn J.M."/>
            <person name="Moser A."/>
            <person name="Murali S.C."/>
            <person name="Muzny D.M."/>
            <person name="Otani S."/>
            <person name="Piulachs M.-D."/>
            <person name="Poelchau M."/>
            <person name="Qu J."/>
            <person name="Schaub F."/>
            <person name="Wada-Katsumata A."/>
            <person name="Worley K.C."/>
            <person name="Xie Q."/>
            <person name="Ylla G."/>
            <person name="Poulsen M."/>
            <person name="Gibbs R.A."/>
            <person name="Schal C."/>
            <person name="Richards S."/>
            <person name="Belles X."/>
            <person name="Korb J."/>
            <person name="Bornberg-Bauer E."/>
        </authorList>
    </citation>
    <scope>NUCLEOTIDE SEQUENCE [LARGE SCALE GENOMIC DNA]</scope>
    <source>
        <tissue evidence="13">Whole body</tissue>
    </source>
</reference>
<dbReference type="Proteomes" id="UP000235965">
    <property type="component" value="Unassembled WGS sequence"/>
</dbReference>
<gene>
    <name evidence="12" type="primary">inx</name>
    <name evidence="13" type="ORF">B7P43_G12469</name>
</gene>
<keyword evidence="5 12" id="KW-0812">Transmembrane</keyword>
<evidence type="ECO:0000256" key="6">
    <source>
        <dbReference type="ARBA" id="ARBA00022868"/>
    </source>
</evidence>
<dbReference type="GO" id="GO:0034220">
    <property type="term" value="P:monoatomic ion transmembrane transport"/>
    <property type="evidence" value="ECO:0007669"/>
    <property type="project" value="UniProtKB-KW"/>
</dbReference>
<dbReference type="OrthoDB" id="5867527at2759"/>
<dbReference type="GO" id="GO:0005243">
    <property type="term" value="F:gap junction channel activity"/>
    <property type="evidence" value="ECO:0007669"/>
    <property type="project" value="TreeGrafter"/>
</dbReference>
<evidence type="ECO:0000256" key="1">
    <source>
        <dbReference type="ARBA" id="ARBA00004610"/>
    </source>
</evidence>
<keyword evidence="6" id="KW-0303">Gap junction</keyword>
<evidence type="ECO:0000256" key="4">
    <source>
        <dbReference type="ARBA" id="ARBA00022475"/>
    </source>
</evidence>
<protein>
    <recommendedName>
        <fullName evidence="12">Innexin</fullName>
    </recommendedName>
</protein>
<comment type="caution">
    <text evidence="13">The sequence shown here is derived from an EMBL/GenBank/DDBJ whole genome shotgun (WGS) entry which is preliminary data.</text>
</comment>
<evidence type="ECO:0000256" key="7">
    <source>
        <dbReference type="ARBA" id="ARBA00022949"/>
    </source>
</evidence>
<keyword evidence="11 12" id="KW-0407">Ion channel</keyword>
<proteinExistence type="inferred from homology"/>
<keyword evidence="8 12" id="KW-1133">Transmembrane helix</keyword>
<dbReference type="PANTHER" id="PTHR11893:SF40">
    <property type="entry name" value="INNEXIN SHAKING-B"/>
    <property type="match status" value="1"/>
</dbReference>
<name>A0A2J7PHA1_9NEOP</name>
<keyword evidence="4" id="KW-1003">Cell membrane</keyword>
<comment type="caution">
    <text evidence="12">Lacks conserved residue(s) required for the propagation of feature annotation.</text>
</comment>
<evidence type="ECO:0000256" key="5">
    <source>
        <dbReference type="ARBA" id="ARBA00022692"/>
    </source>
</evidence>
<keyword evidence="14" id="KW-1185">Reference proteome</keyword>
<evidence type="ECO:0000256" key="9">
    <source>
        <dbReference type="ARBA" id="ARBA00023065"/>
    </source>
</evidence>
<dbReference type="PROSITE" id="PS51013">
    <property type="entry name" value="PANNEXIN"/>
    <property type="match status" value="1"/>
</dbReference>
<dbReference type="PRINTS" id="PR01262">
    <property type="entry name" value="INNEXIN"/>
</dbReference>
<dbReference type="GO" id="GO:0005921">
    <property type="term" value="C:gap junction"/>
    <property type="evidence" value="ECO:0007669"/>
    <property type="project" value="UniProtKB-SubCell"/>
</dbReference>
<dbReference type="AlphaFoldDB" id="A0A2J7PHA1"/>